<comment type="subcellular location">
    <subcellularLocation>
        <location evidence="1">Cell inner membrane</location>
        <topology evidence="1">Single-pass membrane protein</topology>
    </subcellularLocation>
</comment>
<name>A0A3B0XE55_9ZZZZ</name>
<accession>A0A3B0XE55</accession>
<dbReference type="Pfam" id="PF04612">
    <property type="entry name" value="T2SSM"/>
    <property type="match status" value="1"/>
</dbReference>
<dbReference type="PIRSF" id="PIRSF006291">
    <property type="entry name" value="GspM"/>
    <property type="match status" value="1"/>
</dbReference>
<keyword evidence="6" id="KW-0653">Protein transport</keyword>
<keyword evidence="3" id="KW-1003">Cell membrane</keyword>
<dbReference type="AlphaFoldDB" id="A0A3B0XE55"/>
<dbReference type="InterPro" id="IPR007690">
    <property type="entry name" value="T2SS_GspM"/>
</dbReference>
<evidence type="ECO:0000256" key="7">
    <source>
        <dbReference type="ARBA" id="ARBA00022989"/>
    </source>
</evidence>
<dbReference type="Gene3D" id="3.30.1360.100">
    <property type="entry name" value="General secretion pathway protein M, EpsM"/>
    <property type="match status" value="1"/>
</dbReference>
<dbReference type="GO" id="GO:0015627">
    <property type="term" value="C:type II protein secretion system complex"/>
    <property type="evidence" value="ECO:0007669"/>
    <property type="project" value="InterPro"/>
</dbReference>
<evidence type="ECO:0000256" key="4">
    <source>
        <dbReference type="ARBA" id="ARBA00022519"/>
    </source>
</evidence>
<dbReference type="SUPFAM" id="SSF103054">
    <property type="entry name" value="General secretion pathway protein M, EpsM"/>
    <property type="match status" value="1"/>
</dbReference>
<evidence type="ECO:0000256" key="9">
    <source>
        <dbReference type="SAM" id="Phobius"/>
    </source>
</evidence>
<dbReference type="InterPro" id="IPR023229">
    <property type="entry name" value="T2SS_M_periplasmic_sf"/>
</dbReference>
<evidence type="ECO:0000256" key="8">
    <source>
        <dbReference type="ARBA" id="ARBA00023136"/>
    </source>
</evidence>
<keyword evidence="5 9" id="KW-0812">Transmembrane</keyword>
<dbReference type="GO" id="GO:0005886">
    <property type="term" value="C:plasma membrane"/>
    <property type="evidence" value="ECO:0007669"/>
    <property type="project" value="UniProtKB-SubCell"/>
</dbReference>
<gene>
    <name evidence="10" type="ORF">MNBD_GAMMA08-1719</name>
</gene>
<sequence>MKALDDLLAPATQWLNTLDQREKYIVIGGAISLAIMLFYLIIWEPITSQYEQQKLHLDSQRQLYSWMKNASAEIRSLKSTGGNNIAKYRNQSIASLADRSAITSGIKSYIEKIDQSKKGVKVNIKAANFDQIITWLTNLENKYGIIASKVKVETTKTKGAVDAQITLERTS</sequence>
<evidence type="ECO:0008006" key="11">
    <source>
        <dbReference type="Google" id="ProtNLM"/>
    </source>
</evidence>
<proteinExistence type="predicted"/>
<reference evidence="10" key="1">
    <citation type="submission" date="2018-06" db="EMBL/GenBank/DDBJ databases">
        <authorList>
            <person name="Zhirakovskaya E."/>
        </authorList>
    </citation>
    <scope>NUCLEOTIDE SEQUENCE</scope>
</reference>
<evidence type="ECO:0000256" key="3">
    <source>
        <dbReference type="ARBA" id="ARBA00022475"/>
    </source>
</evidence>
<evidence type="ECO:0000256" key="5">
    <source>
        <dbReference type="ARBA" id="ARBA00022692"/>
    </source>
</evidence>
<keyword evidence="7 9" id="KW-1133">Transmembrane helix</keyword>
<keyword evidence="2" id="KW-0813">Transport</keyword>
<evidence type="ECO:0000256" key="2">
    <source>
        <dbReference type="ARBA" id="ARBA00022448"/>
    </source>
</evidence>
<evidence type="ECO:0000256" key="6">
    <source>
        <dbReference type="ARBA" id="ARBA00022927"/>
    </source>
</evidence>
<dbReference type="GO" id="GO:0015628">
    <property type="term" value="P:protein secretion by the type II secretion system"/>
    <property type="evidence" value="ECO:0007669"/>
    <property type="project" value="InterPro"/>
</dbReference>
<dbReference type="EMBL" id="UOFH01000182">
    <property type="protein sequence ID" value="VAW61387.1"/>
    <property type="molecule type" value="Genomic_DNA"/>
</dbReference>
<organism evidence="10">
    <name type="scientific">hydrothermal vent metagenome</name>
    <dbReference type="NCBI Taxonomy" id="652676"/>
    <lineage>
        <taxon>unclassified sequences</taxon>
        <taxon>metagenomes</taxon>
        <taxon>ecological metagenomes</taxon>
    </lineage>
</organism>
<keyword evidence="8 9" id="KW-0472">Membrane</keyword>
<protein>
    <recommendedName>
        <fullName evidence="11">General secretion pathway protein M</fullName>
    </recommendedName>
</protein>
<evidence type="ECO:0000256" key="1">
    <source>
        <dbReference type="ARBA" id="ARBA00004377"/>
    </source>
</evidence>
<keyword evidence="4" id="KW-0997">Cell inner membrane</keyword>
<evidence type="ECO:0000313" key="10">
    <source>
        <dbReference type="EMBL" id="VAW61387.1"/>
    </source>
</evidence>
<feature type="transmembrane region" description="Helical" evidence="9">
    <location>
        <begin position="24"/>
        <end position="43"/>
    </location>
</feature>